<dbReference type="RefSeq" id="WP_379769003.1">
    <property type="nucleotide sequence ID" value="NZ_JBHSXI010000012.1"/>
</dbReference>
<reference evidence="1 2" key="1">
    <citation type="journal article" date="2019" name="Int. J. Syst. Evol. Microbiol.">
        <title>The Global Catalogue of Microorganisms (GCM) 10K type strain sequencing project: providing services to taxonomists for standard genome sequencing and annotation.</title>
        <authorList>
            <consortium name="The Broad Institute Genomics Platform"/>
            <consortium name="The Broad Institute Genome Sequencing Center for Infectious Disease"/>
            <person name="Wu L."/>
            <person name="Ma J."/>
        </authorList>
    </citation>
    <scope>NUCLEOTIDE SEQUENCE [LARGE SCALE GENOMIC DNA]</scope>
    <source>
        <strain evidence="1 2">Y73</strain>
    </source>
</reference>
<evidence type="ECO:0000313" key="1">
    <source>
        <dbReference type="EMBL" id="MFC6889828.1"/>
    </source>
</evidence>
<gene>
    <name evidence="1" type="ORF">ACFQEY_12480</name>
</gene>
<sequence>MSFLGGSEPEIDPADAFVPARVPDPGAFVAEHEVLAGLEFGEISIEAVSDPAIGET</sequence>
<name>A0ABD5UQ26_9EURY</name>
<evidence type="ECO:0000313" key="2">
    <source>
        <dbReference type="Proteomes" id="UP001596333"/>
    </source>
</evidence>
<comment type="caution">
    <text evidence="1">The sequence shown here is derived from an EMBL/GenBank/DDBJ whole genome shotgun (WGS) entry which is preliminary data.</text>
</comment>
<accession>A0ABD5UQ26</accession>
<protein>
    <submittedName>
        <fullName evidence="1">Uncharacterized protein</fullName>
    </submittedName>
</protein>
<proteinExistence type="predicted"/>
<keyword evidence="2" id="KW-1185">Reference proteome</keyword>
<dbReference type="AlphaFoldDB" id="A0ABD5UQ26"/>
<dbReference type="EMBL" id="JBHSXI010000012">
    <property type="protein sequence ID" value="MFC6889828.1"/>
    <property type="molecule type" value="Genomic_DNA"/>
</dbReference>
<dbReference type="Proteomes" id="UP001596333">
    <property type="component" value="Unassembled WGS sequence"/>
</dbReference>
<organism evidence="1 2">
    <name type="scientific">Halorubrum trueperi</name>
    <dbReference type="NCBI Taxonomy" id="2004704"/>
    <lineage>
        <taxon>Archaea</taxon>
        <taxon>Methanobacteriati</taxon>
        <taxon>Methanobacteriota</taxon>
        <taxon>Stenosarchaea group</taxon>
        <taxon>Halobacteria</taxon>
        <taxon>Halobacteriales</taxon>
        <taxon>Haloferacaceae</taxon>
        <taxon>Halorubrum</taxon>
    </lineage>
</organism>